<dbReference type="RefSeq" id="WP_320316613.1">
    <property type="nucleotide sequence ID" value="NZ_JAVIIX010000005.1"/>
</dbReference>
<evidence type="ECO:0000256" key="1">
    <source>
        <dbReference type="ARBA" id="ARBA00034078"/>
    </source>
</evidence>
<dbReference type="InterPro" id="IPR001709">
    <property type="entry name" value="Flavoprot_Pyr_Nucl_cyt_Rdtase"/>
</dbReference>
<dbReference type="PANTHER" id="PTHR47354:SF5">
    <property type="entry name" value="PROTEIN RFBI"/>
    <property type="match status" value="1"/>
</dbReference>
<reference evidence="3 4" key="1">
    <citation type="submission" date="2023-08" db="EMBL/GenBank/DDBJ databases">
        <title>Implementing the SeqCode for naming new Mesorhizobium species isolated from Vachellia karroo root nodules.</title>
        <authorList>
            <person name="Van Lill M."/>
        </authorList>
    </citation>
    <scope>NUCLEOTIDE SEQUENCE [LARGE SCALE GENOMIC DNA]</scope>
    <source>
        <strain evidence="3 4">VK23A</strain>
    </source>
</reference>
<dbReference type="SUPFAM" id="SSF63380">
    <property type="entry name" value="Riboflavin synthase domain-like"/>
    <property type="match status" value="1"/>
</dbReference>
<evidence type="ECO:0000313" key="3">
    <source>
        <dbReference type="EMBL" id="MDX8472462.1"/>
    </source>
</evidence>
<dbReference type="InterPro" id="IPR039261">
    <property type="entry name" value="FNR_nucleotide-bd"/>
</dbReference>
<dbReference type="InterPro" id="IPR017938">
    <property type="entry name" value="Riboflavin_synthase-like_b-brl"/>
</dbReference>
<feature type="domain" description="FAD-binding FR-type" evidence="2">
    <location>
        <begin position="9"/>
        <end position="109"/>
    </location>
</feature>
<evidence type="ECO:0000313" key="4">
    <source>
        <dbReference type="Proteomes" id="UP001271780"/>
    </source>
</evidence>
<dbReference type="InterPro" id="IPR017927">
    <property type="entry name" value="FAD-bd_FR_type"/>
</dbReference>
<dbReference type="InterPro" id="IPR008333">
    <property type="entry name" value="Cbr1-like_FAD-bd_dom"/>
</dbReference>
<dbReference type="Pfam" id="PF00175">
    <property type="entry name" value="NAD_binding_1"/>
    <property type="match status" value="1"/>
</dbReference>
<comment type="cofactor">
    <cofactor evidence="1">
        <name>[2Fe-2S] cluster</name>
        <dbReference type="ChEBI" id="CHEBI:190135"/>
    </cofactor>
</comment>
<protein>
    <submittedName>
        <fullName evidence="3">Ferredoxin reductase</fullName>
    </submittedName>
</protein>
<name>A0ABU4XFR6_9HYPH</name>
<dbReference type="Gene3D" id="2.40.30.10">
    <property type="entry name" value="Translation factors"/>
    <property type="match status" value="1"/>
</dbReference>
<dbReference type="PROSITE" id="PS51384">
    <property type="entry name" value="FAD_FR"/>
    <property type="match status" value="1"/>
</dbReference>
<proteinExistence type="predicted"/>
<dbReference type="PRINTS" id="PR00371">
    <property type="entry name" value="FPNCR"/>
</dbReference>
<dbReference type="InterPro" id="IPR001433">
    <property type="entry name" value="OxRdtase_FAD/NAD-bd"/>
</dbReference>
<dbReference type="EMBL" id="JAVIIZ010000004">
    <property type="protein sequence ID" value="MDX8472462.1"/>
    <property type="molecule type" value="Genomic_DNA"/>
</dbReference>
<dbReference type="CDD" id="cd06217">
    <property type="entry name" value="FNR_iron_sulfur_binding_3"/>
    <property type="match status" value="1"/>
</dbReference>
<gene>
    <name evidence="3" type="ORF">RFM27_10300</name>
</gene>
<dbReference type="InterPro" id="IPR050415">
    <property type="entry name" value="MRET"/>
</dbReference>
<evidence type="ECO:0000259" key="2">
    <source>
        <dbReference type="PROSITE" id="PS51384"/>
    </source>
</evidence>
<dbReference type="Gene3D" id="3.40.50.80">
    <property type="entry name" value="Nucleotide-binding domain of ferredoxin-NADP reductase (FNR) module"/>
    <property type="match status" value="1"/>
</dbReference>
<dbReference type="PRINTS" id="PR00406">
    <property type="entry name" value="CYTB5RDTASE"/>
</dbReference>
<keyword evidence="4" id="KW-1185">Reference proteome</keyword>
<dbReference type="Proteomes" id="UP001271780">
    <property type="component" value="Unassembled WGS sequence"/>
</dbReference>
<dbReference type="PANTHER" id="PTHR47354">
    <property type="entry name" value="NADH OXIDOREDUCTASE HCR"/>
    <property type="match status" value="1"/>
</dbReference>
<dbReference type="SUPFAM" id="SSF52343">
    <property type="entry name" value="Ferredoxin reductase-like, C-terminal NADP-linked domain"/>
    <property type="match status" value="1"/>
</dbReference>
<dbReference type="Pfam" id="PF00970">
    <property type="entry name" value="FAD_binding_6"/>
    <property type="match status" value="1"/>
</dbReference>
<organism evidence="3 4">
    <name type="scientific">Mesorhizobium dulcispinae</name>
    <dbReference type="NCBI Taxonomy" id="3072316"/>
    <lineage>
        <taxon>Bacteria</taxon>
        <taxon>Pseudomonadati</taxon>
        <taxon>Pseudomonadota</taxon>
        <taxon>Alphaproteobacteria</taxon>
        <taxon>Hyphomicrobiales</taxon>
        <taxon>Phyllobacteriaceae</taxon>
        <taxon>Mesorhizobium</taxon>
    </lineage>
</organism>
<accession>A0ABU4XFR6</accession>
<sequence length="246" mass="27090">MSAEPQPQSPWQTATITRIEKCTPRVTSFWFQPSRPFIHLAGQHVDVRLTAPDGYQARRSYSIASAPGAGIELAIERLDDGEVSPFFHDVAEIGDEIELRGPLGGHFIWEASDGGPILLVGGGSGVVPLMAMVRHRTLQKSAAPMALVFSTRVWDEVIFRDELIGLDDRRDGFDLVLTLTREQARRPSDYSRRVDARMMMQAMERLPKAPRLAYVCGSNAFVSAAAEALIEAGVPAGLIRTERYGV</sequence>
<comment type="caution">
    <text evidence="3">The sequence shown here is derived from an EMBL/GenBank/DDBJ whole genome shotgun (WGS) entry which is preliminary data.</text>
</comment>